<dbReference type="Pfam" id="PF00530">
    <property type="entry name" value="SRCR"/>
    <property type="match status" value="3"/>
</dbReference>
<gene>
    <name evidence="18" type="primary">Loxl3b</name>
    <name evidence="18" type="ORF">AREINT_R07371</name>
</gene>
<evidence type="ECO:0000256" key="2">
    <source>
        <dbReference type="ARBA" id="ARBA00004239"/>
    </source>
</evidence>
<sequence>LKFRLAGYPRKHNEGRVEVFYNDEWGTICDDDFTLANAQVLCRHLGFVAATGWAHSAKYGKGVGRIWLDNVNCAGGEKSIADCKHRGWGNSDCSHEEDAGVICKDERIPGFKDSNVIEVRKLLARVGSCQNSRVICGMMGFPAEKKVNRNFYKGQWKGHGQRVQPQAGWPSTPLLLVAPASPVSGLLSPRRLFTERQQLNYRLHSVSCTGTEVHLSMCSFEFYRGNTSSACGAGMPAVVSCMPGPLFATGNGHKKKQRQQQQGQPRIRLKGGAKVGEGRVEVLKSSEWGTICDDRWNLLSASVVCRELGFGSAKEALTGARMGQGTGPIHINEVQCLGTEKSLWNCPFKNITQEDCKHTEDAAVRCNIPYMGYENLIRLSGGRSRFEGRVEVAVGAGDGDQPRWGLVCGEGWGTLEAMVACRQLGLGFANHGLQETWYWDASNVTEMVLSGVKCAGHEMSLSHCQHHGTSLNCRNTGTRFAAGVICSETASDLLLHASLVQETAYIEDRPLHMLYCAAEENCLSSSARLANWPYGHRRLLRFSSQIHNNGRADFRPKAGRHSWVWHECH</sequence>
<feature type="non-terminal residue" evidence="18">
    <location>
        <position position="569"/>
    </location>
</feature>
<dbReference type="PROSITE" id="PS00420">
    <property type="entry name" value="SRCR_1"/>
    <property type="match status" value="1"/>
</dbReference>
<feature type="disulfide bond" evidence="15">
    <location>
        <begin position="42"/>
        <end position="103"/>
    </location>
</feature>
<evidence type="ECO:0000256" key="1">
    <source>
        <dbReference type="ARBA" id="ARBA00001935"/>
    </source>
</evidence>
<dbReference type="EMBL" id="VXAK01002019">
    <property type="protein sequence ID" value="NXK16778.1"/>
    <property type="molecule type" value="Genomic_DNA"/>
</dbReference>
<dbReference type="SUPFAM" id="SSF56487">
    <property type="entry name" value="SRCR-like"/>
    <property type="match status" value="4"/>
</dbReference>
<feature type="disulfide bond" evidence="15">
    <location>
        <begin position="73"/>
        <end position="83"/>
    </location>
</feature>
<dbReference type="SMART" id="SM00202">
    <property type="entry name" value="SR"/>
    <property type="match status" value="3"/>
</dbReference>
<dbReference type="InterPro" id="IPR050912">
    <property type="entry name" value="LOX-like_protein"/>
</dbReference>
<dbReference type="EC" id="1.4.3.13" evidence="16"/>
<keyword evidence="12 15" id="KW-1015">Disulfide bond</keyword>
<dbReference type="PANTHER" id="PTHR45817">
    <property type="entry name" value="LYSYL OXIDASE-LIKE-RELATED"/>
    <property type="match status" value="1"/>
</dbReference>
<proteinExistence type="inferred from homology"/>
<feature type="domain" description="SRCR" evidence="17">
    <location>
        <begin position="267"/>
        <end position="367"/>
    </location>
</feature>
<evidence type="ECO:0000259" key="17">
    <source>
        <dbReference type="PROSITE" id="PS50287"/>
    </source>
</evidence>
<keyword evidence="9 16" id="KW-0801">TPQ</keyword>
<comment type="caution">
    <text evidence="18">The sequence shown here is derived from an EMBL/GenBank/DDBJ whole genome shotgun (WGS) entry which is preliminary data.</text>
</comment>
<dbReference type="InterPro" id="IPR001695">
    <property type="entry name" value="Lysyl_oxidase"/>
</dbReference>
<feature type="domain" description="SRCR" evidence="17">
    <location>
        <begin position="3"/>
        <end position="104"/>
    </location>
</feature>
<evidence type="ECO:0000256" key="14">
    <source>
        <dbReference type="ARBA" id="ARBA00047861"/>
    </source>
</evidence>
<evidence type="ECO:0000256" key="3">
    <source>
        <dbReference type="ARBA" id="ARBA00007492"/>
    </source>
</evidence>
<comment type="function">
    <text evidence="16">Mediates the post-translational oxidative deamination of lysine residues on target proteins leading to the formation of deaminated lysine (allysine).</text>
</comment>
<dbReference type="PANTHER" id="PTHR45817:SF2">
    <property type="entry name" value="LYSYL OXIDASE HOMOLOG 3"/>
    <property type="match status" value="1"/>
</dbReference>
<evidence type="ECO:0000256" key="7">
    <source>
        <dbReference type="ARBA" id="ARBA00022729"/>
    </source>
</evidence>
<evidence type="ECO:0000256" key="15">
    <source>
        <dbReference type="PROSITE-ProRule" id="PRU00196"/>
    </source>
</evidence>
<comment type="similarity">
    <text evidence="3 16">Belongs to the lysyl oxidase family.</text>
</comment>
<evidence type="ECO:0000256" key="4">
    <source>
        <dbReference type="ARBA" id="ARBA00022477"/>
    </source>
</evidence>
<organism evidence="18 19">
    <name type="scientific">Arenaria interpres</name>
    <name type="common">Ruddy turnstone</name>
    <name type="synonym">Tringa interpres</name>
    <dbReference type="NCBI Taxonomy" id="54971"/>
    <lineage>
        <taxon>Eukaryota</taxon>
        <taxon>Metazoa</taxon>
        <taxon>Chordata</taxon>
        <taxon>Craniata</taxon>
        <taxon>Vertebrata</taxon>
        <taxon>Euteleostomi</taxon>
        <taxon>Archelosauria</taxon>
        <taxon>Archosauria</taxon>
        <taxon>Dinosauria</taxon>
        <taxon>Saurischia</taxon>
        <taxon>Theropoda</taxon>
        <taxon>Coelurosauria</taxon>
        <taxon>Aves</taxon>
        <taxon>Neognathae</taxon>
        <taxon>Neoaves</taxon>
        <taxon>Charadriiformes</taxon>
        <taxon>Scolopacidae</taxon>
        <taxon>Arenaria</taxon>
    </lineage>
</organism>
<comment type="caution">
    <text evidence="15">Lacks conserved residue(s) required for the propagation of feature annotation.</text>
</comment>
<dbReference type="GO" id="GO:0004720">
    <property type="term" value="F:protein-lysine 6-oxidase activity"/>
    <property type="evidence" value="ECO:0007669"/>
    <property type="project" value="UniProtKB-UniRule"/>
</dbReference>
<comment type="PTM">
    <text evidence="16">The lysine tyrosylquinone cross-link (LTQ) is generated by condensation of the epsilon-amino group of a lysine with a topaquinone produced by oxidation of tyrosine.</text>
</comment>
<dbReference type="FunFam" id="3.10.250.10:FF:000001">
    <property type="entry name" value="Lysyl oxidase 4 isoform X1"/>
    <property type="match status" value="2"/>
</dbReference>
<keyword evidence="7" id="KW-0732">Signal</keyword>
<keyword evidence="11 16" id="KW-0186">Copper</keyword>
<dbReference type="GO" id="GO:0006954">
    <property type="term" value="P:inflammatory response"/>
    <property type="evidence" value="ECO:0007669"/>
    <property type="project" value="TreeGrafter"/>
</dbReference>
<protein>
    <recommendedName>
        <fullName evidence="16">Lysyl oxidase homolog</fullName>
        <ecNumber evidence="16">1.4.3.13</ecNumber>
    </recommendedName>
</protein>
<evidence type="ECO:0000313" key="19">
    <source>
        <dbReference type="Proteomes" id="UP000541811"/>
    </source>
</evidence>
<accession>A0A7L0HBN1</accession>
<feature type="non-terminal residue" evidence="18">
    <location>
        <position position="1"/>
    </location>
</feature>
<dbReference type="InterPro" id="IPR001190">
    <property type="entry name" value="SRCR"/>
</dbReference>
<evidence type="ECO:0000256" key="13">
    <source>
        <dbReference type="ARBA" id="ARBA00023180"/>
    </source>
</evidence>
<dbReference type="GO" id="GO:0030199">
    <property type="term" value="P:collagen fibril organization"/>
    <property type="evidence" value="ECO:0007669"/>
    <property type="project" value="TreeGrafter"/>
</dbReference>
<keyword evidence="8" id="KW-0677">Repeat</keyword>
<dbReference type="GO" id="GO:0016020">
    <property type="term" value="C:membrane"/>
    <property type="evidence" value="ECO:0007669"/>
    <property type="project" value="InterPro"/>
</dbReference>
<evidence type="ECO:0000256" key="8">
    <source>
        <dbReference type="ARBA" id="ARBA00022737"/>
    </source>
</evidence>
<dbReference type="PRINTS" id="PR00074">
    <property type="entry name" value="LYSYLOXIDASE"/>
</dbReference>
<feature type="disulfide bond" evidence="15">
    <location>
        <begin position="454"/>
        <end position="464"/>
    </location>
</feature>
<dbReference type="Proteomes" id="UP000541811">
    <property type="component" value="Unassembled WGS sequence"/>
</dbReference>
<evidence type="ECO:0000313" key="18">
    <source>
        <dbReference type="EMBL" id="NXK16778.1"/>
    </source>
</evidence>
<keyword evidence="13" id="KW-0325">Glycoprotein</keyword>
<feature type="disulfide bond" evidence="15">
    <location>
        <begin position="336"/>
        <end position="346"/>
    </location>
</feature>
<dbReference type="FunFam" id="3.10.250.10:FF:000008">
    <property type="entry name" value="Lysyl oxidase homolog 2"/>
    <property type="match status" value="1"/>
</dbReference>
<dbReference type="PRINTS" id="PR00258">
    <property type="entry name" value="SPERACTRCPTR"/>
</dbReference>
<dbReference type="InterPro" id="IPR036772">
    <property type="entry name" value="SRCR-like_dom_sf"/>
</dbReference>
<dbReference type="GO" id="GO:0005615">
    <property type="term" value="C:extracellular space"/>
    <property type="evidence" value="ECO:0007669"/>
    <property type="project" value="UniProtKB-UniRule"/>
</dbReference>
<reference evidence="18 19" key="1">
    <citation type="submission" date="2019-09" db="EMBL/GenBank/DDBJ databases">
        <title>Bird 10,000 Genomes (B10K) Project - Family phase.</title>
        <authorList>
            <person name="Zhang G."/>
        </authorList>
    </citation>
    <scope>NUCLEOTIDE SEQUENCE [LARGE SCALE GENOMIC DNA]</scope>
    <source>
        <strain evidence="18">B10K-DU-005-73</strain>
        <tissue evidence="18">Liver</tissue>
    </source>
</reference>
<feature type="disulfide bond" evidence="15">
    <location>
        <begin position="305"/>
        <end position="366"/>
    </location>
</feature>
<comment type="subcellular location">
    <subcellularLocation>
        <location evidence="2 16">Secreted</location>
        <location evidence="2 16">Extracellular space</location>
    </subcellularLocation>
</comment>
<feature type="domain" description="SRCR" evidence="17">
    <location>
        <begin position="377"/>
        <end position="487"/>
    </location>
</feature>
<name>A0A7L0HBN1_AREIN</name>
<dbReference type="GO" id="GO:0005507">
    <property type="term" value="F:copper ion binding"/>
    <property type="evidence" value="ECO:0007669"/>
    <property type="project" value="UniProtKB-UniRule"/>
</dbReference>
<evidence type="ECO:0000256" key="16">
    <source>
        <dbReference type="RuleBase" id="RU367046"/>
    </source>
</evidence>
<evidence type="ECO:0000256" key="5">
    <source>
        <dbReference type="ARBA" id="ARBA00022525"/>
    </source>
</evidence>
<keyword evidence="10 16" id="KW-0560">Oxidoreductase</keyword>
<keyword evidence="6 16" id="KW-0479">Metal-binding</keyword>
<evidence type="ECO:0000256" key="12">
    <source>
        <dbReference type="ARBA" id="ARBA00023157"/>
    </source>
</evidence>
<evidence type="ECO:0000256" key="10">
    <source>
        <dbReference type="ARBA" id="ARBA00023002"/>
    </source>
</evidence>
<dbReference type="PROSITE" id="PS50287">
    <property type="entry name" value="SRCR_2"/>
    <property type="match status" value="3"/>
</dbReference>
<evidence type="ECO:0000256" key="6">
    <source>
        <dbReference type="ARBA" id="ARBA00022723"/>
    </source>
</evidence>
<comment type="catalytic activity">
    <reaction evidence="14 16">
        <text>L-lysyl-[protein] + O2 + H2O = (S)-2-amino-6-oxohexanoyl-[protein] + H2O2 + NH4(+)</text>
        <dbReference type="Rhea" id="RHEA:24544"/>
        <dbReference type="Rhea" id="RHEA-COMP:9752"/>
        <dbReference type="Rhea" id="RHEA-COMP:12448"/>
        <dbReference type="ChEBI" id="CHEBI:15377"/>
        <dbReference type="ChEBI" id="CHEBI:15379"/>
        <dbReference type="ChEBI" id="CHEBI:16240"/>
        <dbReference type="ChEBI" id="CHEBI:28938"/>
        <dbReference type="ChEBI" id="CHEBI:29969"/>
        <dbReference type="ChEBI" id="CHEBI:131803"/>
        <dbReference type="EC" id="1.4.3.13"/>
    </reaction>
</comment>
<evidence type="ECO:0000256" key="9">
    <source>
        <dbReference type="ARBA" id="ARBA00022772"/>
    </source>
</evidence>
<feature type="disulfide bond" evidence="15">
    <location>
        <begin position="29"/>
        <end position="93"/>
    </location>
</feature>
<keyword evidence="5 16" id="KW-0964">Secreted</keyword>
<feature type="disulfide bond" evidence="15">
    <location>
        <begin position="292"/>
        <end position="356"/>
    </location>
</feature>
<evidence type="ECO:0000256" key="11">
    <source>
        <dbReference type="ARBA" id="ARBA00023008"/>
    </source>
</evidence>
<keyword evidence="19" id="KW-1185">Reference proteome</keyword>
<dbReference type="Pfam" id="PF01186">
    <property type="entry name" value="Lysyl_oxidase"/>
    <property type="match status" value="1"/>
</dbReference>
<dbReference type="AlphaFoldDB" id="A0A7L0HBN1"/>
<keyword evidence="4 16" id="KW-0886">LTQ</keyword>
<comment type="cofactor">
    <cofactor evidence="1 16">
        <name>Cu cation</name>
        <dbReference type="ChEBI" id="CHEBI:23378"/>
    </cofactor>
</comment>
<dbReference type="Gene3D" id="3.10.250.10">
    <property type="entry name" value="SRCR-like domain"/>
    <property type="match status" value="4"/>
</dbReference>